<dbReference type="OrthoDB" id="5298444at2"/>
<dbReference type="InterPro" id="IPR001387">
    <property type="entry name" value="Cro/C1-type_HTH"/>
</dbReference>
<keyword evidence="3" id="KW-1185">Reference proteome</keyword>
<dbReference type="RefSeq" id="WP_128199579.1">
    <property type="nucleotide sequence ID" value="NZ_SACT01000006.1"/>
</dbReference>
<organism evidence="2 3">
    <name type="scientific">Rubrivivax albus</name>
    <dbReference type="NCBI Taxonomy" id="2499835"/>
    <lineage>
        <taxon>Bacteria</taxon>
        <taxon>Pseudomonadati</taxon>
        <taxon>Pseudomonadota</taxon>
        <taxon>Betaproteobacteria</taxon>
        <taxon>Burkholderiales</taxon>
        <taxon>Sphaerotilaceae</taxon>
        <taxon>Rubrivivax</taxon>
    </lineage>
</organism>
<comment type="caution">
    <text evidence="2">The sequence shown here is derived from an EMBL/GenBank/DDBJ whole genome shotgun (WGS) entry which is preliminary data.</text>
</comment>
<dbReference type="AlphaFoldDB" id="A0A3S2WZQ0"/>
<dbReference type="SUPFAM" id="SSF47413">
    <property type="entry name" value="lambda repressor-like DNA-binding domains"/>
    <property type="match status" value="1"/>
</dbReference>
<evidence type="ECO:0000313" key="2">
    <source>
        <dbReference type="EMBL" id="RVT50069.1"/>
    </source>
</evidence>
<dbReference type="EMBL" id="SACT01000006">
    <property type="protein sequence ID" value="RVT50069.1"/>
    <property type="molecule type" value="Genomic_DNA"/>
</dbReference>
<reference evidence="2 3" key="1">
    <citation type="submission" date="2019-01" db="EMBL/GenBank/DDBJ databases">
        <authorList>
            <person name="Chen W.-M."/>
        </authorList>
    </citation>
    <scope>NUCLEOTIDE SEQUENCE [LARGE SCALE GENOMIC DNA]</scope>
    <source>
        <strain evidence="2 3">ICH-3</strain>
    </source>
</reference>
<accession>A0A3S2WZQ0</accession>
<dbReference type="CDD" id="cd00093">
    <property type="entry name" value="HTH_XRE"/>
    <property type="match status" value="1"/>
</dbReference>
<dbReference type="InterPro" id="IPR010982">
    <property type="entry name" value="Lambda_DNA-bd_dom_sf"/>
</dbReference>
<sequence length="247" mass="28109">MSGTHTLVTALKAELRRAGITYARLARELGLAESSVKRIFSRGDLSLARIDQVLALLKMDFGDLARQVANLQPERHELTLEQERAVVADPRLLLVAICALSQWRFEEIVATYTLHKAEVVAALVALDRLGILELRANNRYRLKIDKTFRWRPHGPVMQYFREHAVGDYFSGGFDGDGEMLVLVHGQIQPAQAQAFNERLQRLAQDFAHQHLADRALPAEQRQAYTIVIGMRSWLFALFRDRLRQPEG</sequence>
<name>A0A3S2WZQ0_9BURK</name>
<dbReference type="Pfam" id="PF13443">
    <property type="entry name" value="HTH_26"/>
    <property type="match status" value="1"/>
</dbReference>
<evidence type="ECO:0000313" key="3">
    <source>
        <dbReference type="Proteomes" id="UP000288178"/>
    </source>
</evidence>
<gene>
    <name evidence="2" type="ORF">ENE75_17280</name>
</gene>
<dbReference type="SMART" id="SM00530">
    <property type="entry name" value="HTH_XRE"/>
    <property type="match status" value="1"/>
</dbReference>
<dbReference type="Gene3D" id="1.10.260.40">
    <property type="entry name" value="lambda repressor-like DNA-binding domains"/>
    <property type="match status" value="1"/>
</dbReference>
<evidence type="ECO:0000259" key="1">
    <source>
        <dbReference type="SMART" id="SM00530"/>
    </source>
</evidence>
<dbReference type="Proteomes" id="UP000288178">
    <property type="component" value="Unassembled WGS sequence"/>
</dbReference>
<proteinExistence type="predicted"/>
<dbReference type="GO" id="GO:0003677">
    <property type="term" value="F:DNA binding"/>
    <property type="evidence" value="ECO:0007669"/>
    <property type="project" value="InterPro"/>
</dbReference>
<protein>
    <submittedName>
        <fullName evidence="2">XRE family transcriptional regulator</fullName>
    </submittedName>
</protein>
<feature type="domain" description="HTH cro/C1-type" evidence="1">
    <location>
        <begin position="10"/>
        <end position="64"/>
    </location>
</feature>